<sequence length="466" mass="52322">MKPNENFVTWAWDMRLFTRTRSSSQPFVTSTPRRHAQSRLIELECYVAANGRISMTIALGAEKPISPYVADNTSRSSRATSSSMIKMNRFVEHQMVSSFKEFWGDCHRSNHRRIRLLDKSSLTIIAAGQSHFYNNKTSLLNKEESRSTVWSCSSKHTFETGRSCPRLRMMLIQPLTTLPPPSSPSSQSPPCVLRLTVSANAQQPSVASRGREAVDQPQTYWSKTWSYLSFLKGIRELTPKFSGSAAGLFGDNLLYSGSVTASCSLCAIVCNELFTDRHRCPDVLCIVVMLVGYVVNWNCMSVDFKVLMLGKGTTRGRPTRSKKDALTYDVSLCFCVLMAKTILATRQPVAQATDPAAPVTHADFAAMEQRFRDLIMQMREQQQPAPHAPAPAPVVPQVVQDQLSAEAKHLRDFRKYNPTTFDGSLEDPTRAQLWLSSLETIFWYMKCPEDQKVQCAVFMLTDRGTA</sequence>
<reference evidence="1 2" key="1">
    <citation type="submission" date="2019-08" db="EMBL/GenBank/DDBJ databases">
        <title>Draft genome sequences of two oriental melons (Cucumis melo L. var makuwa).</title>
        <authorList>
            <person name="Kwon S.-Y."/>
        </authorList>
    </citation>
    <scope>NUCLEOTIDE SEQUENCE [LARGE SCALE GENOMIC DNA]</scope>
    <source>
        <strain evidence="2">cv. SW 3</strain>
        <tissue evidence="1">Leaf</tissue>
    </source>
</reference>
<evidence type="ECO:0000313" key="1">
    <source>
        <dbReference type="EMBL" id="KAA0060264.1"/>
    </source>
</evidence>
<organism evidence="1 2">
    <name type="scientific">Cucumis melo var. makuwa</name>
    <name type="common">Oriental melon</name>
    <dbReference type="NCBI Taxonomy" id="1194695"/>
    <lineage>
        <taxon>Eukaryota</taxon>
        <taxon>Viridiplantae</taxon>
        <taxon>Streptophyta</taxon>
        <taxon>Embryophyta</taxon>
        <taxon>Tracheophyta</taxon>
        <taxon>Spermatophyta</taxon>
        <taxon>Magnoliopsida</taxon>
        <taxon>eudicotyledons</taxon>
        <taxon>Gunneridae</taxon>
        <taxon>Pentapetalae</taxon>
        <taxon>rosids</taxon>
        <taxon>fabids</taxon>
        <taxon>Cucurbitales</taxon>
        <taxon>Cucurbitaceae</taxon>
        <taxon>Benincaseae</taxon>
        <taxon>Cucumis</taxon>
    </lineage>
</organism>
<name>A0A5A7UYY7_CUCMM</name>
<dbReference type="AlphaFoldDB" id="A0A5A7UYY7"/>
<proteinExistence type="predicted"/>
<gene>
    <name evidence="1" type="ORF">E6C27_scaffold22G00310</name>
</gene>
<dbReference type="GO" id="GO:0006508">
    <property type="term" value="P:proteolysis"/>
    <property type="evidence" value="ECO:0007669"/>
    <property type="project" value="UniProtKB-KW"/>
</dbReference>
<comment type="caution">
    <text evidence="1">The sequence shown here is derived from an EMBL/GenBank/DDBJ whole genome shotgun (WGS) entry which is preliminary data.</text>
</comment>
<accession>A0A5A7UYY7</accession>
<protein>
    <submittedName>
        <fullName evidence="1">Gag protease polyprotein</fullName>
    </submittedName>
</protein>
<dbReference type="Proteomes" id="UP000321393">
    <property type="component" value="Unassembled WGS sequence"/>
</dbReference>
<keyword evidence="1" id="KW-0378">Hydrolase</keyword>
<keyword evidence="1" id="KW-0645">Protease</keyword>
<dbReference type="EMBL" id="SSTE01005668">
    <property type="protein sequence ID" value="KAA0060264.1"/>
    <property type="molecule type" value="Genomic_DNA"/>
</dbReference>
<dbReference type="GO" id="GO:0008233">
    <property type="term" value="F:peptidase activity"/>
    <property type="evidence" value="ECO:0007669"/>
    <property type="project" value="UniProtKB-KW"/>
</dbReference>
<evidence type="ECO:0000313" key="2">
    <source>
        <dbReference type="Proteomes" id="UP000321393"/>
    </source>
</evidence>